<reference evidence="1 2" key="1">
    <citation type="submission" date="2021-04" db="EMBL/GenBank/DDBJ databases">
        <title>Genomics, taxonomy and metabolism of representatives of sulfur bacteria of the genus Thiothrix: Thiothrix fructosivorans QT, Thiothrix unzii A1T and three new species, Thiothrix subterranea sp. nov., Thiothrix litoralis sp. nov. and 'Candidatus Thiothrix anitrata' sp. nov.</title>
        <authorList>
            <person name="Ravin N.V."/>
            <person name="Smolyakov D."/>
            <person name="Rudenko T.S."/>
            <person name="Mardanov A.V."/>
            <person name="Beletsky A.V."/>
            <person name="Markov N.D."/>
            <person name="Fomenkov A.I."/>
            <person name="Roberts R.J."/>
            <person name="Karnachuk O.V."/>
            <person name="Novikov A."/>
            <person name="Grabovich M.Y."/>
        </authorList>
    </citation>
    <scope>NUCLEOTIDE SEQUENCE [LARGE SCALE GENOMIC DNA]</scope>
    <source>
        <strain evidence="1 2">A52</strain>
    </source>
</reference>
<organism evidence="1 2">
    <name type="scientific">Candidatus Thiothrix anitrata</name>
    <dbReference type="NCBI Taxonomy" id="2823902"/>
    <lineage>
        <taxon>Bacteria</taxon>
        <taxon>Pseudomonadati</taxon>
        <taxon>Pseudomonadota</taxon>
        <taxon>Gammaproteobacteria</taxon>
        <taxon>Thiotrichales</taxon>
        <taxon>Thiotrichaceae</taxon>
        <taxon>Thiothrix</taxon>
    </lineage>
</organism>
<dbReference type="EMBL" id="CP072800">
    <property type="protein sequence ID" value="QTR48981.1"/>
    <property type="molecule type" value="Genomic_DNA"/>
</dbReference>
<protein>
    <submittedName>
        <fullName evidence="1">Uncharacterized protein</fullName>
    </submittedName>
</protein>
<evidence type="ECO:0000313" key="2">
    <source>
        <dbReference type="Proteomes" id="UP000672027"/>
    </source>
</evidence>
<name>A0ABX7WZX8_9GAMM</name>
<dbReference type="RefSeq" id="WP_210225849.1">
    <property type="nucleotide sequence ID" value="NZ_CP072800.1"/>
</dbReference>
<proteinExistence type="predicted"/>
<accession>A0ABX7WZX8</accession>
<evidence type="ECO:0000313" key="1">
    <source>
        <dbReference type="EMBL" id="QTR48981.1"/>
    </source>
</evidence>
<sequence>MSINDTVIPRSTKKPMYILDCNAVHVLSAALHLPTTGNEQDWDIEMADPNRLTEFLAYYETHALSLHEKQALMALILASLEDTFPVARGAITALRAKVVNAIAGDEHLHQPVLSYWAYPDGSENTDDGYNITRLVRQLF</sequence>
<keyword evidence="2" id="KW-1185">Reference proteome</keyword>
<dbReference type="Proteomes" id="UP000672027">
    <property type="component" value="Chromosome"/>
</dbReference>
<gene>
    <name evidence="1" type="ORF">J8380_11925</name>
</gene>